<dbReference type="EMBL" id="UHJG01000003">
    <property type="protein sequence ID" value="SUQ37519.1"/>
    <property type="molecule type" value="Genomic_DNA"/>
</dbReference>
<proteinExistence type="predicted"/>
<dbReference type="GeneID" id="66881310"/>
<dbReference type="Proteomes" id="UP000255169">
    <property type="component" value="Unassembled WGS sequence"/>
</dbReference>
<dbReference type="RefSeq" id="WP_069971731.1">
    <property type="nucleotide sequence ID" value="NZ_CCYO01000001.1"/>
</dbReference>
<evidence type="ECO:0000313" key="2">
    <source>
        <dbReference type="Proteomes" id="UP000255169"/>
    </source>
</evidence>
<reference evidence="1 2" key="1">
    <citation type="submission" date="2018-06" db="EMBL/GenBank/DDBJ databases">
        <authorList>
            <consortium name="Pathogen Informatics"/>
            <person name="Doyle S."/>
        </authorList>
    </citation>
    <scope>NUCLEOTIDE SEQUENCE [LARGE SCALE GENOMIC DNA]</scope>
    <source>
        <strain evidence="1 2">NCTC10476</strain>
    </source>
</reference>
<organism evidence="1 2">
    <name type="scientific">Yersinia ruckeri</name>
    <dbReference type="NCBI Taxonomy" id="29486"/>
    <lineage>
        <taxon>Bacteria</taxon>
        <taxon>Pseudomonadati</taxon>
        <taxon>Pseudomonadota</taxon>
        <taxon>Gammaproteobacteria</taxon>
        <taxon>Enterobacterales</taxon>
        <taxon>Yersiniaceae</taxon>
        <taxon>Yersinia</taxon>
    </lineage>
</organism>
<evidence type="ECO:0000313" key="1">
    <source>
        <dbReference type="EMBL" id="SUQ37519.1"/>
    </source>
</evidence>
<gene>
    <name evidence="1" type="ORF">NCTC10476_03649</name>
</gene>
<name>A0A0A8VCS0_YERRU</name>
<protein>
    <submittedName>
        <fullName evidence="1">Uncharacterized protein</fullName>
    </submittedName>
</protein>
<sequence length="250" mass="29495">MSRQRVSKGSVIPKKEFKIATVLSSLPVGCDFDSFFSEFKRVYPKDWERVNKRYQEHERLTKPGKSHPMAHPLSYMRTAFRSFQQNLVKNSMSAADYLVSLEEPKDKYIESEPTEKARKEIIRNKNIVYSFEKRMLAVHLLGKYKCQQCIDTLIDLMNNDHIFDVRELAYEKLIRFGLDVGPQLKKPSHHTDPQIMQKIASVGFSSEQVKTKEGCERAINEFRKKYPIEYDLYTHSKRNQFKAWFRKQIS</sequence>
<keyword evidence="2" id="KW-1185">Reference proteome</keyword>
<accession>A0A0A8VCS0</accession>
<dbReference type="AlphaFoldDB" id="A0A0A8VCS0"/>